<evidence type="ECO:0000313" key="1">
    <source>
        <dbReference type="EMBL" id="AGB43403.1"/>
    </source>
</evidence>
<dbReference type="STRING" id="754035.Mesau_00919"/>
<dbReference type="EMBL" id="CP003358">
    <property type="protein sequence ID" value="AGB43403.1"/>
    <property type="molecule type" value="Genomic_DNA"/>
</dbReference>
<accession>L0KH59</accession>
<protein>
    <submittedName>
        <fullName evidence="1">Uncharacterized protein</fullName>
    </submittedName>
</protein>
<dbReference type="AlphaFoldDB" id="L0KH59"/>
<evidence type="ECO:0000313" key="2">
    <source>
        <dbReference type="Proteomes" id="UP000010998"/>
    </source>
</evidence>
<dbReference type="KEGG" id="mam:Mesau_00919"/>
<gene>
    <name evidence="1" type="ordered locus">Mesau_00919</name>
</gene>
<proteinExistence type="predicted"/>
<reference evidence="2" key="1">
    <citation type="submission" date="2012-02" db="EMBL/GenBank/DDBJ databases">
        <title>Complete sequence of Mesorhizobium australicum WSM2073.</title>
        <authorList>
            <person name="Lucas S."/>
            <person name="Han J."/>
            <person name="Lapidus A."/>
            <person name="Cheng J.-F."/>
            <person name="Goodwin L."/>
            <person name="Pitluck S."/>
            <person name="Peters L."/>
            <person name="Gu W."/>
            <person name="Detter J.C."/>
            <person name="Han C."/>
            <person name="Tapia R."/>
            <person name="Land M."/>
            <person name="Hauser L."/>
            <person name="Kyrpides N."/>
            <person name="Ivanova N."/>
            <person name="Pagani I."/>
            <person name="Reeve W.G."/>
            <person name="Howieson J.G."/>
            <person name="Tiwari R.P."/>
            <person name="O'Hara G.W."/>
            <person name="Atkins C.A."/>
            <person name="Ronson C.W."/>
            <person name="Nandasena K.G."/>
            <person name="Woyke T."/>
        </authorList>
    </citation>
    <scope>NUCLEOTIDE SEQUENCE [LARGE SCALE GENOMIC DNA]</scope>
    <source>
        <strain evidence="2">LMG 24608 / HAMBI 3006 / WSM2073</strain>
    </source>
</reference>
<name>L0KH59_MESAW</name>
<dbReference type="HOGENOM" id="CLU_2789063_0_0_5"/>
<sequence length="68" mass="7060">MTYVSGLVSGNLWKGAQFFGQTRAGGGIVSGLVATGVLQSLCILSDGLLTEGQLAILMQVVDLEESRC</sequence>
<keyword evidence="2" id="KW-1185">Reference proteome</keyword>
<organism evidence="1 2">
    <name type="scientific">Mesorhizobium australicum (strain HAMBI 3006 / LMG 24608 / WSM2073)</name>
    <dbReference type="NCBI Taxonomy" id="754035"/>
    <lineage>
        <taxon>Bacteria</taxon>
        <taxon>Pseudomonadati</taxon>
        <taxon>Pseudomonadota</taxon>
        <taxon>Alphaproteobacteria</taxon>
        <taxon>Hyphomicrobiales</taxon>
        <taxon>Phyllobacteriaceae</taxon>
        <taxon>Mesorhizobium</taxon>
    </lineage>
</organism>
<dbReference type="Proteomes" id="UP000010998">
    <property type="component" value="Chromosome"/>
</dbReference>